<keyword evidence="4" id="KW-0813">Transport</keyword>
<dbReference type="GO" id="GO:0031965">
    <property type="term" value="C:nuclear membrane"/>
    <property type="evidence" value="ECO:0007669"/>
    <property type="project" value="UniProtKB-SubCell"/>
</dbReference>
<evidence type="ECO:0000256" key="7">
    <source>
        <dbReference type="ARBA" id="ARBA00022927"/>
    </source>
</evidence>
<protein>
    <submittedName>
        <fullName evidence="15">Nucleoporin protein Ndc1-Nup</fullName>
    </submittedName>
</protein>
<evidence type="ECO:0000256" key="9">
    <source>
        <dbReference type="ARBA" id="ARBA00023010"/>
    </source>
</evidence>
<keyword evidence="16" id="KW-1185">Reference proteome</keyword>
<dbReference type="OrthoDB" id="67850at2759"/>
<keyword evidence="12" id="KW-0539">Nucleus</keyword>
<evidence type="ECO:0000256" key="5">
    <source>
        <dbReference type="ARBA" id="ARBA00022692"/>
    </source>
</evidence>
<dbReference type="Pfam" id="PF09531">
    <property type="entry name" value="Ndc1_Nup"/>
    <property type="match status" value="1"/>
</dbReference>
<evidence type="ECO:0000313" key="15">
    <source>
        <dbReference type="EMBL" id="KAE8150161.1"/>
    </source>
</evidence>
<evidence type="ECO:0000256" key="4">
    <source>
        <dbReference type="ARBA" id="ARBA00022448"/>
    </source>
</evidence>
<evidence type="ECO:0000256" key="11">
    <source>
        <dbReference type="ARBA" id="ARBA00023136"/>
    </source>
</evidence>
<dbReference type="GO" id="GO:0106166">
    <property type="term" value="F:spindle pole body-nuclear membrane anchor activity"/>
    <property type="evidence" value="ECO:0007669"/>
    <property type="project" value="TreeGrafter"/>
</dbReference>
<evidence type="ECO:0000256" key="2">
    <source>
        <dbReference type="ARBA" id="ARBA00004567"/>
    </source>
</evidence>
<comment type="subcellular location">
    <subcellularLocation>
        <location evidence="1">Nucleus membrane</location>
        <topology evidence="1">Multi-pass membrane protein</topology>
    </subcellularLocation>
    <subcellularLocation>
        <location evidence="2">Nucleus</location>
        <location evidence="2">Nuclear pore complex</location>
    </subcellularLocation>
</comment>
<keyword evidence="10" id="KW-0906">Nuclear pore complex</keyword>
<dbReference type="PANTHER" id="PTHR13269">
    <property type="entry name" value="NUCLEOPORIN NDC1"/>
    <property type="match status" value="1"/>
</dbReference>
<keyword evidence="8 14" id="KW-1133">Transmembrane helix</keyword>
<organism evidence="15 16">
    <name type="scientific">Aspergillus avenaceus</name>
    <dbReference type="NCBI Taxonomy" id="36643"/>
    <lineage>
        <taxon>Eukaryota</taxon>
        <taxon>Fungi</taxon>
        <taxon>Dikarya</taxon>
        <taxon>Ascomycota</taxon>
        <taxon>Pezizomycotina</taxon>
        <taxon>Eurotiomycetes</taxon>
        <taxon>Eurotiomycetidae</taxon>
        <taxon>Eurotiales</taxon>
        <taxon>Aspergillaceae</taxon>
        <taxon>Aspergillus</taxon>
        <taxon>Aspergillus subgen. Circumdati</taxon>
    </lineage>
</organism>
<feature type="transmembrane region" description="Helical" evidence="14">
    <location>
        <begin position="21"/>
        <end position="40"/>
    </location>
</feature>
<evidence type="ECO:0000313" key="16">
    <source>
        <dbReference type="Proteomes" id="UP000325780"/>
    </source>
</evidence>
<keyword evidence="5 14" id="KW-0812">Transmembrane</keyword>
<keyword evidence="7" id="KW-0653">Protein transport</keyword>
<dbReference type="InterPro" id="IPR019049">
    <property type="entry name" value="Nucleoporin_prot_Ndc1/Nup"/>
</dbReference>
<evidence type="ECO:0000256" key="10">
    <source>
        <dbReference type="ARBA" id="ARBA00023132"/>
    </source>
</evidence>
<feature type="transmembrane region" description="Helical" evidence="14">
    <location>
        <begin position="46"/>
        <end position="72"/>
    </location>
</feature>
<dbReference type="GO" id="GO:0006999">
    <property type="term" value="P:nuclear pore organization"/>
    <property type="evidence" value="ECO:0007669"/>
    <property type="project" value="TreeGrafter"/>
</dbReference>
<accession>A0A5N6TVR9</accession>
<evidence type="ECO:0000256" key="14">
    <source>
        <dbReference type="SAM" id="Phobius"/>
    </source>
</evidence>
<dbReference type="PANTHER" id="PTHR13269:SF6">
    <property type="entry name" value="NUCLEOPORIN NDC1"/>
    <property type="match status" value="1"/>
</dbReference>
<evidence type="ECO:0000256" key="1">
    <source>
        <dbReference type="ARBA" id="ARBA00004232"/>
    </source>
</evidence>
<sequence>MAAVRPRPYRRILTSALHRRFVHASALALLICYITAILIGDKSSFLWAWFPIGGCGIRTVLLFICSLVVFVLRVGQMHIGLRTTTSSIVTAKYLVPLDIVQTFGWYIFSAWWFSEIYKWSVPTGSQLEWVRRGMPHERASLNERPIYLYSCHFCLAIAQSIVHLYYDYDRIPIPVAKRVAGTADQRTHPVEPISKRIQKALPQLLKNALTRSAVVATVCPVAYTFLLRRPAWSFTLYFAKLFWDFPRSAADPPGFIPPIRPGLYLRTIFSGWLLMLCWQTANLFFSVFISKEPLKRGQPLTAEAKDPNGSLLTGLTAKKETVRSFAFWELCFISQRFPDRRRAIFNDIDREGGPAWTQILQSATELIKGVSTRIEEHKNPSGSGPKPLQGEPSQPVLHALPKLSEPPKEDNVFVPSPKASTRQEKFGEAFSSTARSYGQQPDWTPMARARARDVLDRASTAMLSPERKQKLIASSQEFKMLTAPSTSKPENLHPFLAQILRSPVGRLFRQPYSRRLSGIVLGTPHENLCPMVDAIESLTRLLIASLQEDQYGKVQADVPDVVRLLTATITTLEPFINGGLDAHWTDVFFPPSSNPEAQAEARRVHEVDLLLDTLKSSLKELLSAFNMYLKDIGVVGKDLRLAKEAAGLLEEAF</sequence>
<evidence type="ECO:0000256" key="3">
    <source>
        <dbReference type="ARBA" id="ARBA00005760"/>
    </source>
</evidence>
<dbReference type="EMBL" id="ML742101">
    <property type="protein sequence ID" value="KAE8150161.1"/>
    <property type="molecule type" value="Genomic_DNA"/>
</dbReference>
<dbReference type="AlphaFoldDB" id="A0A5N6TVR9"/>
<evidence type="ECO:0000256" key="6">
    <source>
        <dbReference type="ARBA" id="ARBA00022816"/>
    </source>
</evidence>
<dbReference type="GO" id="GO:0051028">
    <property type="term" value="P:mRNA transport"/>
    <property type="evidence" value="ECO:0007669"/>
    <property type="project" value="UniProtKB-KW"/>
</dbReference>
<evidence type="ECO:0000256" key="12">
    <source>
        <dbReference type="ARBA" id="ARBA00023242"/>
    </source>
</evidence>
<dbReference type="GO" id="GO:0070631">
    <property type="term" value="P:spindle pole body localization"/>
    <property type="evidence" value="ECO:0007669"/>
    <property type="project" value="TreeGrafter"/>
</dbReference>
<proteinExistence type="inferred from homology"/>
<keyword evidence="9" id="KW-0811">Translocation</keyword>
<comment type="similarity">
    <text evidence="3">Belongs to the NDC1 family.</text>
</comment>
<dbReference type="GO" id="GO:0070762">
    <property type="term" value="C:nuclear pore transmembrane ring"/>
    <property type="evidence" value="ECO:0007669"/>
    <property type="project" value="TreeGrafter"/>
</dbReference>
<dbReference type="GO" id="GO:0015031">
    <property type="term" value="P:protein transport"/>
    <property type="evidence" value="ECO:0007669"/>
    <property type="project" value="UniProtKB-KW"/>
</dbReference>
<dbReference type="GO" id="GO:0005816">
    <property type="term" value="C:spindle pole body"/>
    <property type="evidence" value="ECO:0007669"/>
    <property type="project" value="TreeGrafter"/>
</dbReference>
<dbReference type="Proteomes" id="UP000325780">
    <property type="component" value="Unassembled WGS sequence"/>
</dbReference>
<gene>
    <name evidence="15" type="ORF">BDV25DRAFT_154873</name>
</gene>
<reference evidence="15 16" key="1">
    <citation type="submission" date="2019-04" db="EMBL/GenBank/DDBJ databases">
        <title>Friends and foes A comparative genomics study of 23 Aspergillus species from section Flavi.</title>
        <authorList>
            <consortium name="DOE Joint Genome Institute"/>
            <person name="Kjaerbolling I."/>
            <person name="Vesth T."/>
            <person name="Frisvad J.C."/>
            <person name="Nybo J.L."/>
            <person name="Theobald S."/>
            <person name="Kildgaard S."/>
            <person name="Isbrandt T."/>
            <person name="Kuo A."/>
            <person name="Sato A."/>
            <person name="Lyhne E.K."/>
            <person name="Kogle M.E."/>
            <person name="Wiebenga A."/>
            <person name="Kun R.S."/>
            <person name="Lubbers R.J."/>
            <person name="Makela M.R."/>
            <person name="Barry K."/>
            <person name="Chovatia M."/>
            <person name="Clum A."/>
            <person name="Daum C."/>
            <person name="Haridas S."/>
            <person name="He G."/>
            <person name="LaButti K."/>
            <person name="Lipzen A."/>
            <person name="Mondo S."/>
            <person name="Riley R."/>
            <person name="Salamov A."/>
            <person name="Simmons B.A."/>
            <person name="Magnuson J.K."/>
            <person name="Henrissat B."/>
            <person name="Mortensen U.H."/>
            <person name="Larsen T.O."/>
            <person name="Devries R.P."/>
            <person name="Grigoriev I.V."/>
            <person name="Machida M."/>
            <person name="Baker S.E."/>
            <person name="Andersen M.R."/>
        </authorList>
    </citation>
    <scope>NUCLEOTIDE SEQUENCE [LARGE SCALE GENOMIC DNA]</scope>
    <source>
        <strain evidence="15 16">IBT 18842</strain>
    </source>
</reference>
<name>A0A5N6TVR9_ASPAV</name>
<evidence type="ECO:0000256" key="8">
    <source>
        <dbReference type="ARBA" id="ARBA00022989"/>
    </source>
</evidence>
<keyword evidence="11 14" id="KW-0472">Membrane</keyword>
<keyword evidence="6" id="KW-0509">mRNA transport</keyword>
<feature type="transmembrane region" description="Helical" evidence="14">
    <location>
        <begin position="93"/>
        <end position="113"/>
    </location>
</feature>
<evidence type="ECO:0000256" key="13">
    <source>
        <dbReference type="SAM" id="MobiDB-lite"/>
    </source>
</evidence>
<feature type="region of interest" description="Disordered" evidence="13">
    <location>
        <begin position="373"/>
        <end position="423"/>
    </location>
</feature>